<dbReference type="InterPro" id="IPR000719">
    <property type="entry name" value="Prot_kinase_dom"/>
</dbReference>
<evidence type="ECO:0000256" key="18">
    <source>
        <dbReference type="ARBA" id="ARBA00023170"/>
    </source>
</evidence>
<evidence type="ECO:0000256" key="20">
    <source>
        <dbReference type="ARBA" id="ARBA00047899"/>
    </source>
</evidence>
<dbReference type="EMBL" id="PDCK01000039">
    <property type="protein sequence ID" value="PRQ56836.1"/>
    <property type="molecule type" value="Genomic_DNA"/>
</dbReference>
<evidence type="ECO:0000259" key="25">
    <source>
        <dbReference type="PROSITE" id="PS50011"/>
    </source>
</evidence>
<keyword evidence="15 22" id="KW-0067">ATP-binding</keyword>
<dbReference type="InterPro" id="IPR001245">
    <property type="entry name" value="Ser-Thr/Tyr_kinase_cat_dom"/>
</dbReference>
<comment type="catalytic activity">
    <reaction evidence="21">
        <text>L-seryl-[protein] + ATP = O-phospho-L-seryl-[protein] + ADP + H(+)</text>
        <dbReference type="Rhea" id="RHEA:17989"/>
        <dbReference type="Rhea" id="RHEA-COMP:9863"/>
        <dbReference type="Rhea" id="RHEA-COMP:11604"/>
        <dbReference type="ChEBI" id="CHEBI:15378"/>
        <dbReference type="ChEBI" id="CHEBI:29999"/>
        <dbReference type="ChEBI" id="CHEBI:30616"/>
        <dbReference type="ChEBI" id="CHEBI:83421"/>
        <dbReference type="ChEBI" id="CHEBI:456216"/>
        <dbReference type="EC" id="2.7.11.1"/>
    </reaction>
</comment>
<evidence type="ECO:0000256" key="2">
    <source>
        <dbReference type="ARBA" id="ARBA00008684"/>
    </source>
</evidence>
<evidence type="ECO:0000256" key="10">
    <source>
        <dbReference type="ARBA" id="ARBA00022692"/>
    </source>
</evidence>
<evidence type="ECO:0000256" key="9">
    <source>
        <dbReference type="ARBA" id="ARBA00022679"/>
    </source>
</evidence>
<comment type="caution">
    <text evidence="26">The sequence shown here is derived from an EMBL/GenBank/DDBJ whole genome shotgun (WGS) entry which is preliminary data.</text>
</comment>
<evidence type="ECO:0000256" key="13">
    <source>
        <dbReference type="ARBA" id="ARBA00022741"/>
    </source>
</evidence>
<dbReference type="Pfam" id="PF00560">
    <property type="entry name" value="LRR_1"/>
    <property type="match status" value="8"/>
</dbReference>
<dbReference type="PROSITE" id="PS50011">
    <property type="entry name" value="PROTEIN_KINASE_DOM"/>
    <property type="match status" value="1"/>
</dbReference>
<keyword evidence="18" id="KW-0675">Receptor</keyword>
<evidence type="ECO:0000256" key="22">
    <source>
        <dbReference type="PROSITE-ProRule" id="PRU10141"/>
    </source>
</evidence>
<dbReference type="InterPro" id="IPR017441">
    <property type="entry name" value="Protein_kinase_ATP_BS"/>
</dbReference>
<evidence type="ECO:0000256" key="12">
    <source>
        <dbReference type="ARBA" id="ARBA00022737"/>
    </source>
</evidence>
<evidence type="ECO:0000313" key="27">
    <source>
        <dbReference type="Proteomes" id="UP000238479"/>
    </source>
</evidence>
<comment type="similarity">
    <text evidence="3">Belongs to the RLP family.</text>
</comment>
<dbReference type="Pfam" id="PF08263">
    <property type="entry name" value="LRRNT_2"/>
    <property type="match status" value="1"/>
</dbReference>
<evidence type="ECO:0000256" key="23">
    <source>
        <dbReference type="SAM" id="Phobius"/>
    </source>
</evidence>
<feature type="domain" description="Protein kinase" evidence="25">
    <location>
        <begin position="737"/>
        <end position="1035"/>
    </location>
</feature>
<dbReference type="Gene3D" id="1.10.510.10">
    <property type="entry name" value="Transferase(Phosphotransferase) domain 1"/>
    <property type="match status" value="1"/>
</dbReference>
<dbReference type="InterPro" id="IPR032675">
    <property type="entry name" value="LRR_dom_sf"/>
</dbReference>
<evidence type="ECO:0000256" key="6">
    <source>
        <dbReference type="ARBA" id="ARBA00022527"/>
    </source>
</evidence>
<dbReference type="InterPro" id="IPR051809">
    <property type="entry name" value="Plant_receptor-like_S/T_kinase"/>
</dbReference>
<dbReference type="Gene3D" id="3.30.200.20">
    <property type="entry name" value="Phosphorylase Kinase, domain 1"/>
    <property type="match status" value="1"/>
</dbReference>
<keyword evidence="5" id="KW-1003">Cell membrane</keyword>
<evidence type="ECO:0000256" key="4">
    <source>
        <dbReference type="ARBA" id="ARBA00012513"/>
    </source>
</evidence>
<keyword evidence="6" id="KW-0723">Serine/threonine-protein kinase</keyword>
<proteinExistence type="inferred from homology"/>
<dbReference type="FunFam" id="3.80.10.10:FF:000275">
    <property type="entry name" value="Leucine-rich repeat receptor-like protein kinase"/>
    <property type="match status" value="1"/>
</dbReference>
<dbReference type="InterPro" id="IPR001611">
    <property type="entry name" value="Leu-rich_rpt"/>
</dbReference>
<dbReference type="FunFam" id="3.80.10.10:FF:001158">
    <property type="entry name" value="Leucine-rich repeat protein kinase family protein"/>
    <property type="match status" value="1"/>
</dbReference>
<dbReference type="InterPro" id="IPR055414">
    <property type="entry name" value="LRR_R13L4/SHOC2-like"/>
</dbReference>
<keyword evidence="11 24" id="KW-0732">Signal</keyword>
<dbReference type="SMART" id="SM00220">
    <property type="entry name" value="S_TKc"/>
    <property type="match status" value="1"/>
</dbReference>
<evidence type="ECO:0000256" key="1">
    <source>
        <dbReference type="ARBA" id="ARBA00004251"/>
    </source>
</evidence>
<evidence type="ECO:0000256" key="15">
    <source>
        <dbReference type="ARBA" id="ARBA00022840"/>
    </source>
</evidence>
<keyword evidence="16 23" id="KW-1133">Transmembrane helix</keyword>
<comment type="similarity">
    <text evidence="2">Belongs to the protein kinase superfamily. Ser/Thr protein kinase family.</text>
</comment>
<dbReference type="Pfam" id="PF07714">
    <property type="entry name" value="PK_Tyr_Ser-Thr"/>
    <property type="match status" value="1"/>
</dbReference>
<dbReference type="EC" id="2.7.11.1" evidence="4"/>
<dbReference type="FunFam" id="3.80.10.10:FF:000288">
    <property type="entry name" value="LRR receptor-like serine/threonine-protein kinase EFR"/>
    <property type="match status" value="1"/>
</dbReference>
<evidence type="ECO:0000256" key="7">
    <source>
        <dbReference type="ARBA" id="ARBA00022553"/>
    </source>
</evidence>
<keyword evidence="19" id="KW-0325">Glycoprotein</keyword>
<dbReference type="Proteomes" id="UP000238479">
    <property type="component" value="Chromosome 1"/>
</dbReference>
<dbReference type="GO" id="GO:0005524">
    <property type="term" value="F:ATP binding"/>
    <property type="evidence" value="ECO:0007669"/>
    <property type="project" value="UniProtKB-UniRule"/>
</dbReference>
<keyword evidence="7" id="KW-0597">Phosphoprotein</keyword>
<keyword evidence="8" id="KW-0433">Leucine-rich repeat</keyword>
<sequence>MLQQVVVLAVLVNIVSSTSIINTLPDFSGDLPFKLKTSSMHLKYPSTMDSKMLGFGGRNNETDRLALLAIKAEIRQDPNGIMSSWNDSIHFCLWHGVACSQRHLQRVIILDLNSLELAGTISPQVGNLSFLQNLVLYNNSFTHEIPPEIGHLRRLRELRLDNNSLTGPIPSTIYSCFNLIDLIVGNNMLIGEISSQIGSLPKLQLLVLQWNNFTGEIPPTLGNLSSLEVFSVVVNNFVGSIPSSVGQLKKLRMFSVDANRLSGTVPPSIYNISSLEILSLVQNKIQGSIPTDMGKTLPNLKVFSLFENQFTGPIPPSISNATNLVQFNIAINSLTGQVPNLHKLHNLGDFIISVNHLGRGKNGDLSFLSELTNATDLRRLIIGGNSFGGTLPTSISNLSTTLQFLWVNMNQLHGSIPAGIQNLVNLEMLILDDNTFTGNIPTEIGKLSRLGRLDLFNNELSGGIPSSVGNLTKLIIVQLEGNNLSGSIPSSLGECQWLQHLDLSYNNLSGSIPQEVIGLPSLSILLDLSNNRFTGSLPVEVGKMKSLSALYAHDNMLSGELPSSLGSCVSLEVLHLQGNFLEGPVPPSIISLRGIKDLDLSRNNLSGDIPEFLEVFGNLKNLNLSFNNFWGAVPTVGVFQNASAISVVGNTKLCGGIANLQLPKCKSRESKKRGLSRSLKLIISLVSGFALLGIAVLLFCLFHSKNRKKSKATVLSSLADSLLQVSYNTLLKATDGFSSTTLVGMGSFGSVYKGVLEDGTIVAVKVINMLRGGASKSFIAECEALRNIRHRNLAKIITACSSVDFHGNDFKALVYEFMEEGSLEEWLHPTNATPQERDTPKNLSVGQRLNIAIDVACALDYLHNHCETPIVHCDLKPSNVLLDRDLTGHVSDFGLARFLLNPTGNESENHSSSIGIRGSVGYAAPEYGMGSEVSTYGDVYSFGILLLEMFTEKRPTDHMFSDGLNLHNFLKMALPARVTEIANSLFHSGGTNDTSDQKIEECLSLILGIGIACSTEFPRDRMDISDVASKLHTIRDTLLG</sequence>
<dbReference type="SUPFAM" id="SSF52058">
    <property type="entry name" value="L domain-like"/>
    <property type="match status" value="2"/>
</dbReference>
<dbReference type="PROSITE" id="PS00107">
    <property type="entry name" value="PROTEIN_KINASE_ATP"/>
    <property type="match status" value="1"/>
</dbReference>
<dbReference type="GO" id="GO:0005886">
    <property type="term" value="C:plasma membrane"/>
    <property type="evidence" value="ECO:0007669"/>
    <property type="project" value="UniProtKB-SubCell"/>
</dbReference>
<dbReference type="PANTHER" id="PTHR27008:SF596">
    <property type="entry name" value="OS02G0215500 PROTEIN"/>
    <property type="match status" value="1"/>
</dbReference>
<dbReference type="InterPro" id="IPR003591">
    <property type="entry name" value="Leu-rich_rpt_typical-subtyp"/>
</dbReference>
<dbReference type="InterPro" id="IPR013210">
    <property type="entry name" value="LRR_N_plant-typ"/>
</dbReference>
<keyword evidence="27" id="KW-1185">Reference proteome</keyword>
<keyword evidence="10 23" id="KW-0812">Transmembrane</keyword>
<dbReference type="GO" id="GO:0004674">
    <property type="term" value="F:protein serine/threonine kinase activity"/>
    <property type="evidence" value="ECO:0007669"/>
    <property type="project" value="UniProtKB-KW"/>
</dbReference>
<keyword evidence="17 23" id="KW-0472">Membrane</keyword>
<evidence type="ECO:0000256" key="11">
    <source>
        <dbReference type="ARBA" id="ARBA00022729"/>
    </source>
</evidence>
<dbReference type="PROSITE" id="PS00108">
    <property type="entry name" value="PROTEIN_KINASE_ST"/>
    <property type="match status" value="1"/>
</dbReference>
<accession>A0A2P6SDT1</accession>
<dbReference type="AlphaFoldDB" id="A0A2P6SDT1"/>
<evidence type="ECO:0000256" key="21">
    <source>
        <dbReference type="ARBA" id="ARBA00048679"/>
    </source>
</evidence>
<keyword evidence="9 26" id="KW-0808">Transferase</keyword>
<evidence type="ECO:0000256" key="3">
    <source>
        <dbReference type="ARBA" id="ARBA00009592"/>
    </source>
</evidence>
<evidence type="ECO:0000313" key="26">
    <source>
        <dbReference type="EMBL" id="PRQ56836.1"/>
    </source>
</evidence>
<dbReference type="SUPFAM" id="SSF56112">
    <property type="entry name" value="Protein kinase-like (PK-like)"/>
    <property type="match status" value="1"/>
</dbReference>
<dbReference type="Gene3D" id="3.80.10.10">
    <property type="entry name" value="Ribonuclease Inhibitor"/>
    <property type="match status" value="4"/>
</dbReference>
<dbReference type="FunFam" id="1.10.510.10:FF:000358">
    <property type="entry name" value="Putative leucine-rich repeat receptor-like serine/threonine-protein kinase"/>
    <property type="match status" value="1"/>
</dbReference>
<dbReference type="SMART" id="SM00369">
    <property type="entry name" value="LRR_TYP"/>
    <property type="match status" value="8"/>
</dbReference>
<feature type="transmembrane region" description="Helical" evidence="23">
    <location>
        <begin position="681"/>
        <end position="702"/>
    </location>
</feature>
<reference evidence="26 27" key="1">
    <citation type="journal article" date="2018" name="Nat. Genet.">
        <title>The Rosa genome provides new insights in the design of modern roses.</title>
        <authorList>
            <person name="Bendahmane M."/>
        </authorList>
    </citation>
    <scope>NUCLEOTIDE SEQUENCE [LARGE SCALE GENOMIC DNA]</scope>
    <source>
        <strain evidence="27">cv. Old Blush</strain>
    </source>
</reference>
<evidence type="ECO:0000256" key="14">
    <source>
        <dbReference type="ARBA" id="ARBA00022777"/>
    </source>
</evidence>
<evidence type="ECO:0000256" key="8">
    <source>
        <dbReference type="ARBA" id="ARBA00022614"/>
    </source>
</evidence>
<evidence type="ECO:0000256" key="19">
    <source>
        <dbReference type="ARBA" id="ARBA00023180"/>
    </source>
</evidence>
<keyword evidence="13 22" id="KW-0547">Nucleotide-binding</keyword>
<dbReference type="FunFam" id="3.30.200.20:FF:000432">
    <property type="entry name" value="LRR receptor-like serine/threonine-protein kinase EFR"/>
    <property type="match status" value="1"/>
</dbReference>
<dbReference type="InterPro" id="IPR008271">
    <property type="entry name" value="Ser/Thr_kinase_AS"/>
</dbReference>
<keyword evidence="12" id="KW-0677">Repeat</keyword>
<dbReference type="PANTHER" id="PTHR27008">
    <property type="entry name" value="OS04G0122200 PROTEIN"/>
    <property type="match status" value="1"/>
</dbReference>
<organism evidence="26 27">
    <name type="scientific">Rosa chinensis</name>
    <name type="common">China rose</name>
    <dbReference type="NCBI Taxonomy" id="74649"/>
    <lineage>
        <taxon>Eukaryota</taxon>
        <taxon>Viridiplantae</taxon>
        <taxon>Streptophyta</taxon>
        <taxon>Embryophyta</taxon>
        <taxon>Tracheophyta</taxon>
        <taxon>Spermatophyta</taxon>
        <taxon>Magnoliopsida</taxon>
        <taxon>eudicotyledons</taxon>
        <taxon>Gunneridae</taxon>
        <taxon>Pentapetalae</taxon>
        <taxon>rosids</taxon>
        <taxon>fabids</taxon>
        <taxon>Rosales</taxon>
        <taxon>Rosaceae</taxon>
        <taxon>Rosoideae</taxon>
        <taxon>Rosoideae incertae sedis</taxon>
        <taxon>Rosa</taxon>
    </lineage>
</organism>
<dbReference type="OMA" id="FLAYMNI"/>
<feature type="chain" id="PRO_5015138938" description="non-specific serine/threonine protein kinase" evidence="24">
    <location>
        <begin position="18"/>
        <end position="1040"/>
    </location>
</feature>
<comment type="subcellular location">
    <subcellularLocation>
        <location evidence="1">Cell membrane</location>
        <topology evidence="1">Single-pass type I membrane protein</topology>
    </subcellularLocation>
</comment>
<protein>
    <recommendedName>
        <fullName evidence="4">non-specific serine/threonine protein kinase</fullName>
        <ecNumber evidence="4">2.7.11.1</ecNumber>
    </recommendedName>
</protein>
<comment type="catalytic activity">
    <reaction evidence="20">
        <text>L-threonyl-[protein] + ATP = O-phospho-L-threonyl-[protein] + ADP + H(+)</text>
        <dbReference type="Rhea" id="RHEA:46608"/>
        <dbReference type="Rhea" id="RHEA-COMP:11060"/>
        <dbReference type="Rhea" id="RHEA-COMP:11605"/>
        <dbReference type="ChEBI" id="CHEBI:15378"/>
        <dbReference type="ChEBI" id="CHEBI:30013"/>
        <dbReference type="ChEBI" id="CHEBI:30616"/>
        <dbReference type="ChEBI" id="CHEBI:61977"/>
        <dbReference type="ChEBI" id="CHEBI:456216"/>
        <dbReference type="EC" id="2.7.11.1"/>
    </reaction>
</comment>
<dbReference type="OrthoDB" id="676979at2759"/>
<name>A0A2P6SDT1_ROSCH</name>
<evidence type="ECO:0000256" key="24">
    <source>
        <dbReference type="SAM" id="SignalP"/>
    </source>
</evidence>
<feature type="signal peptide" evidence="24">
    <location>
        <begin position="1"/>
        <end position="17"/>
    </location>
</feature>
<gene>
    <name evidence="26" type="ORF">RchiOBHm_Chr1g0341681</name>
</gene>
<keyword evidence="14" id="KW-0418">Kinase</keyword>
<evidence type="ECO:0000256" key="5">
    <source>
        <dbReference type="ARBA" id="ARBA00022475"/>
    </source>
</evidence>
<dbReference type="Gramene" id="PRQ56836">
    <property type="protein sequence ID" value="PRQ56836"/>
    <property type="gene ID" value="RchiOBHm_Chr1g0341681"/>
</dbReference>
<feature type="binding site" evidence="22">
    <location>
        <position position="765"/>
    </location>
    <ligand>
        <name>ATP</name>
        <dbReference type="ChEBI" id="CHEBI:30616"/>
    </ligand>
</feature>
<dbReference type="Pfam" id="PF23598">
    <property type="entry name" value="LRR_14"/>
    <property type="match status" value="1"/>
</dbReference>
<evidence type="ECO:0000256" key="17">
    <source>
        <dbReference type="ARBA" id="ARBA00023136"/>
    </source>
</evidence>
<evidence type="ECO:0000256" key="16">
    <source>
        <dbReference type="ARBA" id="ARBA00022989"/>
    </source>
</evidence>
<dbReference type="InterPro" id="IPR011009">
    <property type="entry name" value="Kinase-like_dom_sf"/>
</dbReference>